<dbReference type="SUPFAM" id="SSF54403">
    <property type="entry name" value="Cystatin/monellin"/>
    <property type="match status" value="1"/>
</dbReference>
<dbReference type="Proteomes" id="UP000826271">
    <property type="component" value="Unassembled WGS sequence"/>
</dbReference>
<keyword evidence="6" id="KW-1185">Reference proteome</keyword>
<dbReference type="InterPro" id="IPR046350">
    <property type="entry name" value="Cystatin_sf"/>
</dbReference>
<evidence type="ECO:0000313" key="6">
    <source>
        <dbReference type="Proteomes" id="UP000826271"/>
    </source>
</evidence>
<accession>A0AAV6XYX0</accession>
<gene>
    <name evidence="5" type="ORF">BUALT_Bualt03G0086100</name>
</gene>
<keyword evidence="1" id="KW-0646">Protease inhibitor</keyword>
<name>A0AAV6XYX0_9LAMI</name>
<evidence type="ECO:0000256" key="3">
    <source>
        <dbReference type="SAM" id="Phobius"/>
    </source>
</evidence>
<keyword evidence="2" id="KW-0789">Thiol protease inhibitor</keyword>
<proteinExistence type="predicted"/>
<dbReference type="PANTHER" id="PTHR47364">
    <property type="entry name" value="CYSTEINE PROTEINASE INHIBITOR 5"/>
    <property type="match status" value="1"/>
</dbReference>
<dbReference type="Pfam" id="PF16845">
    <property type="entry name" value="SQAPI"/>
    <property type="match status" value="1"/>
</dbReference>
<keyword evidence="3" id="KW-0812">Transmembrane</keyword>
<sequence>MPHKLNIFLITIEFFLVTYILLDVYAAIFGGVFNIGYPDDRIIGLNATNEDPKVVGLGHFAVDEYNRLSNSNLKFQNVVKALFAQSSYMLLIQVENRDSTSSESKQYAAIVKEEGGTGRSLIVFEEYMESAMWWS</sequence>
<protein>
    <recommendedName>
        <fullName evidence="4">Cystatin domain-containing protein</fullName>
    </recommendedName>
</protein>
<evidence type="ECO:0000313" key="5">
    <source>
        <dbReference type="EMBL" id="KAG8385831.1"/>
    </source>
</evidence>
<dbReference type="InterPro" id="IPR000010">
    <property type="entry name" value="Cystatin_dom"/>
</dbReference>
<dbReference type="GO" id="GO:0004869">
    <property type="term" value="F:cysteine-type endopeptidase inhibitor activity"/>
    <property type="evidence" value="ECO:0007669"/>
    <property type="project" value="UniProtKB-KW"/>
</dbReference>
<dbReference type="PANTHER" id="PTHR47364:SF2">
    <property type="entry name" value="CYSTEINE PROTEINASE INHIBITOR 5"/>
    <property type="match status" value="1"/>
</dbReference>
<dbReference type="EMBL" id="WHWC01000003">
    <property type="protein sequence ID" value="KAG8385831.1"/>
    <property type="molecule type" value="Genomic_DNA"/>
</dbReference>
<dbReference type="Gene3D" id="3.10.450.10">
    <property type="match status" value="1"/>
</dbReference>
<evidence type="ECO:0000256" key="2">
    <source>
        <dbReference type="ARBA" id="ARBA00022704"/>
    </source>
</evidence>
<feature type="domain" description="Cystatin" evidence="4">
    <location>
        <begin position="50"/>
        <end position="125"/>
    </location>
</feature>
<feature type="transmembrane region" description="Helical" evidence="3">
    <location>
        <begin position="7"/>
        <end position="33"/>
    </location>
</feature>
<evidence type="ECO:0000259" key="4">
    <source>
        <dbReference type="Pfam" id="PF16845"/>
    </source>
</evidence>
<keyword evidence="3" id="KW-1133">Transmembrane helix</keyword>
<dbReference type="AlphaFoldDB" id="A0AAV6XYX0"/>
<evidence type="ECO:0000256" key="1">
    <source>
        <dbReference type="ARBA" id="ARBA00022690"/>
    </source>
</evidence>
<reference evidence="5" key="1">
    <citation type="submission" date="2019-10" db="EMBL/GenBank/DDBJ databases">
        <authorList>
            <person name="Zhang R."/>
            <person name="Pan Y."/>
            <person name="Wang J."/>
            <person name="Ma R."/>
            <person name="Yu S."/>
        </authorList>
    </citation>
    <scope>NUCLEOTIDE SEQUENCE</scope>
    <source>
        <strain evidence="5">LA-IB0</strain>
        <tissue evidence="5">Leaf</tissue>
    </source>
</reference>
<comment type="caution">
    <text evidence="5">The sequence shown here is derived from an EMBL/GenBank/DDBJ whole genome shotgun (WGS) entry which is preliminary data.</text>
</comment>
<organism evidence="5 6">
    <name type="scientific">Buddleja alternifolia</name>
    <dbReference type="NCBI Taxonomy" id="168488"/>
    <lineage>
        <taxon>Eukaryota</taxon>
        <taxon>Viridiplantae</taxon>
        <taxon>Streptophyta</taxon>
        <taxon>Embryophyta</taxon>
        <taxon>Tracheophyta</taxon>
        <taxon>Spermatophyta</taxon>
        <taxon>Magnoliopsida</taxon>
        <taxon>eudicotyledons</taxon>
        <taxon>Gunneridae</taxon>
        <taxon>Pentapetalae</taxon>
        <taxon>asterids</taxon>
        <taxon>lamiids</taxon>
        <taxon>Lamiales</taxon>
        <taxon>Scrophulariaceae</taxon>
        <taxon>Buddlejeae</taxon>
        <taxon>Buddleja</taxon>
    </lineage>
</organism>
<keyword evidence="3" id="KW-0472">Membrane</keyword>